<dbReference type="PROSITE" id="PS50125">
    <property type="entry name" value="GUANYLATE_CYCLASE_2"/>
    <property type="match status" value="1"/>
</dbReference>
<dbReference type="SUPFAM" id="SSF55073">
    <property type="entry name" value="Nucleotide cyclase"/>
    <property type="match status" value="1"/>
</dbReference>
<proteinExistence type="predicted"/>
<comment type="caution">
    <text evidence="3">The sequence shown here is derived from an EMBL/GenBank/DDBJ whole genome shotgun (WGS) entry which is preliminary data.</text>
</comment>
<dbReference type="Proteomes" id="UP001596422">
    <property type="component" value="Unassembled WGS sequence"/>
</dbReference>
<gene>
    <name evidence="3" type="ORF">ACFQDL_07780</name>
</gene>
<dbReference type="InterPro" id="IPR050697">
    <property type="entry name" value="Adenylyl/Guanylyl_Cyclase_3/4"/>
</dbReference>
<dbReference type="PANTHER" id="PTHR43081">
    <property type="entry name" value="ADENYLATE CYCLASE, TERMINAL-DIFFERENTIATION SPECIFIC-RELATED"/>
    <property type="match status" value="1"/>
</dbReference>
<sequence>MQPLWTPVDAGNQRSGARRGLPERTDPVHPHYLVERILAEREAMQARGLSAGERKLVTVLFADLAESTSLMRGLDPEDARLVIDPVLLLMMEAIHHFDGYVAKSLGDGILALFGAPVSQEDHAQRALYSALRMFEMLHRHNRAGRGGWPSG</sequence>
<dbReference type="EMBL" id="JBHSWE010000001">
    <property type="protein sequence ID" value="MFC6669996.1"/>
    <property type="molecule type" value="Genomic_DNA"/>
</dbReference>
<evidence type="ECO:0000259" key="2">
    <source>
        <dbReference type="PROSITE" id="PS50125"/>
    </source>
</evidence>
<reference evidence="4" key="1">
    <citation type="journal article" date="2019" name="Int. J. Syst. Evol. Microbiol.">
        <title>The Global Catalogue of Microorganisms (GCM) 10K type strain sequencing project: providing services to taxonomists for standard genome sequencing and annotation.</title>
        <authorList>
            <consortium name="The Broad Institute Genomics Platform"/>
            <consortium name="The Broad Institute Genome Sequencing Center for Infectious Disease"/>
            <person name="Wu L."/>
            <person name="Ma J."/>
        </authorList>
    </citation>
    <scope>NUCLEOTIDE SEQUENCE [LARGE SCALE GENOMIC DNA]</scope>
    <source>
        <strain evidence="4">NBRC 111756</strain>
    </source>
</reference>
<dbReference type="CDD" id="cd07302">
    <property type="entry name" value="CHD"/>
    <property type="match status" value="1"/>
</dbReference>
<dbReference type="Pfam" id="PF00211">
    <property type="entry name" value="Guanylate_cyc"/>
    <property type="match status" value="1"/>
</dbReference>
<evidence type="ECO:0000313" key="3">
    <source>
        <dbReference type="EMBL" id="MFC6669996.1"/>
    </source>
</evidence>
<dbReference type="Gene3D" id="3.30.70.1230">
    <property type="entry name" value="Nucleotide cyclase"/>
    <property type="match status" value="1"/>
</dbReference>
<keyword evidence="4" id="KW-1185">Reference proteome</keyword>
<dbReference type="RefSeq" id="WP_379908514.1">
    <property type="nucleotide sequence ID" value="NZ_JBHSWE010000001.1"/>
</dbReference>
<dbReference type="InterPro" id="IPR001054">
    <property type="entry name" value="A/G_cyclase"/>
</dbReference>
<name>A0ABW1ZXV3_9GAMM</name>
<dbReference type="PANTHER" id="PTHR43081:SF1">
    <property type="entry name" value="ADENYLATE CYCLASE, TERMINAL-DIFFERENTIATION SPECIFIC"/>
    <property type="match status" value="1"/>
</dbReference>
<evidence type="ECO:0000313" key="4">
    <source>
        <dbReference type="Proteomes" id="UP001596422"/>
    </source>
</evidence>
<organism evidence="3 4">
    <name type="scientific">Marinobacterium aestuariivivens</name>
    <dbReference type="NCBI Taxonomy" id="1698799"/>
    <lineage>
        <taxon>Bacteria</taxon>
        <taxon>Pseudomonadati</taxon>
        <taxon>Pseudomonadota</taxon>
        <taxon>Gammaproteobacteria</taxon>
        <taxon>Oceanospirillales</taxon>
        <taxon>Oceanospirillaceae</taxon>
        <taxon>Marinobacterium</taxon>
    </lineage>
</organism>
<dbReference type="InterPro" id="IPR029787">
    <property type="entry name" value="Nucleotide_cyclase"/>
</dbReference>
<feature type="region of interest" description="Disordered" evidence="1">
    <location>
        <begin position="1"/>
        <end position="26"/>
    </location>
</feature>
<accession>A0ABW1ZXV3</accession>
<evidence type="ECO:0000256" key="1">
    <source>
        <dbReference type="SAM" id="MobiDB-lite"/>
    </source>
</evidence>
<feature type="domain" description="Guanylate cyclase" evidence="2">
    <location>
        <begin position="58"/>
        <end position="151"/>
    </location>
</feature>
<protein>
    <submittedName>
        <fullName evidence="3">Adenylate/guanylate cyclase domain-containing protein</fullName>
    </submittedName>
</protein>